<dbReference type="AlphaFoldDB" id="Q6MF55"/>
<protein>
    <submittedName>
        <fullName evidence="1">Uncharacterized protein</fullName>
    </submittedName>
</protein>
<keyword evidence="2" id="KW-1185">Reference proteome</keyword>
<evidence type="ECO:0000313" key="2">
    <source>
        <dbReference type="Proteomes" id="UP000000529"/>
    </source>
</evidence>
<gene>
    <name evidence="1" type="ORF">PC_RS00340</name>
</gene>
<dbReference type="RefSeq" id="WP_011174620.1">
    <property type="nucleotide sequence ID" value="NC_005861.2"/>
</dbReference>
<organism evidence="1 2">
    <name type="scientific">Protochlamydia amoebophila (strain UWE25)</name>
    <dbReference type="NCBI Taxonomy" id="264201"/>
    <lineage>
        <taxon>Bacteria</taxon>
        <taxon>Pseudomonadati</taxon>
        <taxon>Chlamydiota</taxon>
        <taxon>Chlamydiia</taxon>
        <taxon>Parachlamydiales</taxon>
        <taxon>Parachlamydiaceae</taxon>
        <taxon>Candidatus Protochlamydia</taxon>
    </lineage>
</organism>
<sequence>MSLSLLYAKPGAFNFLRAKLESHTWGKITFAYDFYGRKFLPALSPQYDIQLRTFEKIKNVMDGLYFITFFPPRISYRFD</sequence>
<proteinExistence type="predicted"/>
<evidence type="ECO:0000313" key="1">
    <source>
        <dbReference type="EMBL" id="CAF22794.1"/>
    </source>
</evidence>
<dbReference type="EMBL" id="BX908798">
    <property type="protein sequence ID" value="CAF22794.1"/>
    <property type="molecule type" value="Genomic_DNA"/>
</dbReference>
<dbReference type="KEGG" id="pcu:PC_RS00340"/>
<accession>Q6MF55</accession>
<reference evidence="1 2" key="1">
    <citation type="journal article" date="2004" name="Science">
        <title>Illuminating the evolutionary history of chlamydiae.</title>
        <authorList>
            <person name="Horn M."/>
            <person name="Collingro A."/>
            <person name="Schmitz-Esser S."/>
            <person name="Beier C.L."/>
            <person name="Purkhold U."/>
            <person name="Fartmann B."/>
            <person name="Brandt P."/>
            <person name="Nyakatura G.J."/>
            <person name="Droege M."/>
            <person name="Frishman D."/>
            <person name="Rattei T."/>
            <person name="Mewes H."/>
            <person name="Wagner M."/>
        </authorList>
    </citation>
    <scope>NUCLEOTIDE SEQUENCE [LARGE SCALE GENOMIC DNA]</scope>
    <source>
        <strain evidence="1 2">UWE25</strain>
    </source>
</reference>
<dbReference type="eggNOG" id="ENOG50348SG">
    <property type="taxonomic scope" value="Bacteria"/>
</dbReference>
<dbReference type="HOGENOM" id="CLU_2602876_0_0_0"/>
<dbReference type="OrthoDB" id="22749at2"/>
<name>Q6MF55_PARUW</name>
<dbReference type="Proteomes" id="UP000000529">
    <property type="component" value="Chromosome"/>
</dbReference>